<dbReference type="InterPro" id="IPR018060">
    <property type="entry name" value="HTH_AraC"/>
</dbReference>
<evidence type="ECO:0000256" key="2">
    <source>
        <dbReference type="ARBA" id="ARBA00023125"/>
    </source>
</evidence>
<dbReference type="PANTHER" id="PTHR46796:SF12">
    <property type="entry name" value="HTH-TYPE DNA-BINDING TRANSCRIPTIONAL ACTIVATOR EUTR"/>
    <property type="match status" value="1"/>
</dbReference>
<name>A0A7H1MXL2_9PROT</name>
<accession>A0A7H1MXL2</accession>
<dbReference type="EMBL" id="CP053923">
    <property type="protein sequence ID" value="QNT68198.1"/>
    <property type="molecule type" value="Genomic_DNA"/>
</dbReference>
<dbReference type="AlphaFoldDB" id="A0A7H1MXL2"/>
<dbReference type="InterPro" id="IPR050204">
    <property type="entry name" value="AraC_XylS_family_regulators"/>
</dbReference>
<dbReference type="PANTHER" id="PTHR46796">
    <property type="entry name" value="HTH-TYPE TRANSCRIPTIONAL ACTIVATOR RHAS-RELATED"/>
    <property type="match status" value="1"/>
</dbReference>
<evidence type="ECO:0000313" key="6">
    <source>
        <dbReference type="Proteomes" id="UP000516369"/>
    </source>
</evidence>
<gene>
    <name evidence="5" type="ORF">HQ394_00980</name>
</gene>
<dbReference type="InterPro" id="IPR009057">
    <property type="entry name" value="Homeodomain-like_sf"/>
</dbReference>
<dbReference type="InterPro" id="IPR035418">
    <property type="entry name" value="AraC-bd_2"/>
</dbReference>
<proteinExistence type="predicted"/>
<evidence type="ECO:0000256" key="1">
    <source>
        <dbReference type="ARBA" id="ARBA00023015"/>
    </source>
</evidence>
<keyword evidence="2" id="KW-0238">DNA-binding</keyword>
<dbReference type="RefSeq" id="WP_190261641.1">
    <property type="nucleotide sequence ID" value="NZ_CP053923.1"/>
</dbReference>
<feature type="domain" description="HTH araC/xylS-type" evidence="4">
    <location>
        <begin position="225"/>
        <end position="325"/>
    </location>
</feature>
<dbReference type="SUPFAM" id="SSF46689">
    <property type="entry name" value="Homeodomain-like"/>
    <property type="match status" value="2"/>
</dbReference>
<dbReference type="GO" id="GO:0003700">
    <property type="term" value="F:DNA-binding transcription factor activity"/>
    <property type="evidence" value="ECO:0007669"/>
    <property type="project" value="InterPro"/>
</dbReference>
<protein>
    <submittedName>
        <fullName evidence="5">Helix-turn-helix domain-containing protein</fullName>
    </submittedName>
</protein>
<reference evidence="5 6" key="1">
    <citation type="submission" date="2020-05" db="EMBL/GenBank/DDBJ databases">
        <title>Complete closed genome sequence of Defluviicoccus vanus.</title>
        <authorList>
            <person name="Bessarab I."/>
            <person name="Arumugam K."/>
            <person name="Maszenan A.M."/>
            <person name="Seviour R.J."/>
            <person name="Williams R.B."/>
        </authorList>
    </citation>
    <scope>NUCLEOTIDE SEQUENCE [LARGE SCALE GENOMIC DNA]</scope>
    <source>
        <strain evidence="5 6">Ben 114</strain>
    </source>
</reference>
<evidence type="ECO:0000313" key="5">
    <source>
        <dbReference type="EMBL" id="QNT68198.1"/>
    </source>
</evidence>
<keyword evidence="1" id="KW-0805">Transcription regulation</keyword>
<dbReference type="PROSITE" id="PS01124">
    <property type="entry name" value="HTH_ARAC_FAMILY_2"/>
    <property type="match status" value="1"/>
</dbReference>
<dbReference type="Pfam" id="PF12833">
    <property type="entry name" value="HTH_18"/>
    <property type="match status" value="1"/>
</dbReference>
<dbReference type="KEGG" id="dvn:HQ394_00980"/>
<dbReference type="Pfam" id="PF14525">
    <property type="entry name" value="AraC_binding_2"/>
    <property type="match status" value="1"/>
</dbReference>
<sequence>MGGQNTKGELLRAYRVLETDDLDHAREFVNGVWERHHSEMRRGREYDLLWNESKLIRSSLSYLQTSSRIRIECAPLSDCYRITMHEFGSLAHRINNCETVSTTKQAVIHAPGQELRLDTEPFRTLLLSFDGQFVRDTLVERYGHVPDAQTLRHTFSLQSPAAMAMRSLCRWAARELDRPDRGSLAAPSAAASLEGTLLTLFLDCLNDPQPAGKRSGEAAKEARIARVEDWIDANIGESIRVDDLARVANISVRALENAFRRFRGCSPMEAVTRRRLNRAQHILRSPSPNTTVSAVATECGFFHFGRFAVQYRKAFGETPSQTLRLQPTLLVPHSRSPGE</sequence>
<dbReference type="Gene3D" id="1.10.10.60">
    <property type="entry name" value="Homeodomain-like"/>
    <property type="match status" value="1"/>
</dbReference>
<dbReference type="SMART" id="SM00342">
    <property type="entry name" value="HTH_ARAC"/>
    <property type="match status" value="1"/>
</dbReference>
<dbReference type="Proteomes" id="UP000516369">
    <property type="component" value="Chromosome"/>
</dbReference>
<dbReference type="PROSITE" id="PS00041">
    <property type="entry name" value="HTH_ARAC_FAMILY_1"/>
    <property type="match status" value="1"/>
</dbReference>
<evidence type="ECO:0000256" key="3">
    <source>
        <dbReference type="ARBA" id="ARBA00023163"/>
    </source>
</evidence>
<evidence type="ECO:0000259" key="4">
    <source>
        <dbReference type="PROSITE" id="PS01124"/>
    </source>
</evidence>
<dbReference type="GO" id="GO:0043565">
    <property type="term" value="F:sequence-specific DNA binding"/>
    <property type="evidence" value="ECO:0007669"/>
    <property type="project" value="InterPro"/>
</dbReference>
<keyword evidence="6" id="KW-1185">Reference proteome</keyword>
<dbReference type="InterPro" id="IPR018062">
    <property type="entry name" value="HTH_AraC-typ_CS"/>
</dbReference>
<keyword evidence="3" id="KW-0804">Transcription</keyword>
<organism evidence="5 6">
    <name type="scientific">Defluviicoccus vanus</name>
    <dbReference type="NCBI Taxonomy" id="111831"/>
    <lineage>
        <taxon>Bacteria</taxon>
        <taxon>Pseudomonadati</taxon>
        <taxon>Pseudomonadota</taxon>
        <taxon>Alphaproteobacteria</taxon>
        <taxon>Rhodospirillales</taxon>
        <taxon>Rhodospirillaceae</taxon>
        <taxon>Defluviicoccus</taxon>
    </lineage>
</organism>